<gene>
    <name evidence="1" type="ORF">AB5J51_41255</name>
</gene>
<keyword evidence="1" id="KW-0614">Plasmid</keyword>
<dbReference type="AlphaFoldDB" id="A0AB39YGG2"/>
<accession>A0AB39YGG2</accession>
<evidence type="ECO:0000313" key="1">
    <source>
        <dbReference type="EMBL" id="XDV69360.1"/>
    </source>
</evidence>
<protein>
    <submittedName>
        <fullName evidence="1">XRE family transcriptional regulator</fullName>
    </submittedName>
</protein>
<organism evidence="1">
    <name type="scientific">Streptomyces sp. R33</name>
    <dbReference type="NCBI Taxonomy" id="3238629"/>
    <lineage>
        <taxon>Bacteria</taxon>
        <taxon>Bacillati</taxon>
        <taxon>Actinomycetota</taxon>
        <taxon>Actinomycetes</taxon>
        <taxon>Kitasatosporales</taxon>
        <taxon>Streptomycetaceae</taxon>
        <taxon>Streptomyces</taxon>
    </lineage>
</organism>
<name>A0AB39YGG2_9ACTN</name>
<geneLocation type="plasmid" evidence="1">
    <name>unnamed1</name>
</geneLocation>
<sequence>MPSDTTTPPAAVAVAVAVAKSVASAERAHVATVRMHISEIARFLQENLGQRLTARIANISDPKQVGKWASGDTTPRPESEQRLRAALQVFQLIQDAESLYTARAWMIGMNPQLEDEAPAQCIADGRMRDVMVAARAYVDGG</sequence>
<dbReference type="RefSeq" id="WP_206310860.1">
    <property type="nucleotide sequence ID" value="NZ_CP165728.1"/>
</dbReference>
<proteinExistence type="predicted"/>
<dbReference type="EMBL" id="CP165728">
    <property type="protein sequence ID" value="XDV69360.1"/>
    <property type="molecule type" value="Genomic_DNA"/>
</dbReference>
<reference evidence="1" key="1">
    <citation type="submission" date="2024-08" db="EMBL/GenBank/DDBJ databases">
        <authorList>
            <person name="Yu S.T."/>
        </authorList>
    </citation>
    <scope>NUCLEOTIDE SEQUENCE</scope>
    <source>
        <strain evidence="1">R33</strain>
        <plasmid evidence="1">unnamed1</plasmid>
    </source>
</reference>